<feature type="transmembrane region" description="Helical" evidence="5">
    <location>
        <begin position="6"/>
        <end position="26"/>
    </location>
</feature>
<keyword evidence="2 5" id="KW-0812">Transmembrane</keyword>
<name>A0A5R9CXL0_9LACO</name>
<feature type="transmembrane region" description="Helical" evidence="5">
    <location>
        <begin position="92"/>
        <end position="110"/>
    </location>
</feature>
<keyword evidence="1" id="KW-1003">Cell membrane</keyword>
<evidence type="ECO:0000313" key="6">
    <source>
        <dbReference type="EMBL" id="TLQ20423.1"/>
    </source>
</evidence>
<organism evidence="6 7">
    <name type="scientific">Lentilactobacillus parafarraginis</name>
    <dbReference type="NCBI Taxonomy" id="390842"/>
    <lineage>
        <taxon>Bacteria</taxon>
        <taxon>Bacillati</taxon>
        <taxon>Bacillota</taxon>
        <taxon>Bacilli</taxon>
        <taxon>Lactobacillales</taxon>
        <taxon>Lactobacillaceae</taxon>
        <taxon>Lentilactobacillus</taxon>
    </lineage>
</organism>
<evidence type="ECO:0000313" key="7">
    <source>
        <dbReference type="Proteomes" id="UP000305100"/>
    </source>
</evidence>
<evidence type="ECO:0000256" key="1">
    <source>
        <dbReference type="ARBA" id="ARBA00022475"/>
    </source>
</evidence>
<sequence length="118" mass="13287">MLWLWVHLITWILLTIVVVVGLNVAVEKMVPWAMTARVLYLVAIISGVILLWNTWQYNPVLSTIKVILALGLIAFIEIAFGRKQSGKGNRTMIWWALGFCVLVGVVGLFLSQGRPFLH</sequence>
<evidence type="ECO:0000256" key="4">
    <source>
        <dbReference type="ARBA" id="ARBA00023136"/>
    </source>
</evidence>
<feature type="transmembrane region" description="Helical" evidence="5">
    <location>
        <begin position="61"/>
        <end position="80"/>
    </location>
</feature>
<dbReference type="InterPro" id="IPR010899">
    <property type="entry name" value="UPF0344"/>
</dbReference>
<gene>
    <name evidence="6" type="ORF">FEZ41_03325</name>
</gene>
<dbReference type="Pfam" id="PF07457">
    <property type="entry name" value="DUF1516"/>
    <property type="match status" value="1"/>
</dbReference>
<accession>A0A5R9CXL0</accession>
<proteinExistence type="predicted"/>
<evidence type="ECO:0000256" key="2">
    <source>
        <dbReference type="ARBA" id="ARBA00022692"/>
    </source>
</evidence>
<dbReference type="AlphaFoldDB" id="A0A5R9CXL0"/>
<evidence type="ECO:0000256" key="5">
    <source>
        <dbReference type="SAM" id="Phobius"/>
    </source>
</evidence>
<dbReference type="Proteomes" id="UP000305100">
    <property type="component" value="Unassembled WGS sequence"/>
</dbReference>
<keyword evidence="3 5" id="KW-1133">Transmembrane helix</keyword>
<feature type="transmembrane region" description="Helical" evidence="5">
    <location>
        <begin position="38"/>
        <end position="55"/>
    </location>
</feature>
<protein>
    <submittedName>
        <fullName evidence="6">DUF1516 family protein</fullName>
    </submittedName>
</protein>
<dbReference type="OrthoDB" id="2299782at2"/>
<comment type="caution">
    <text evidence="6">The sequence shown here is derived from an EMBL/GenBank/DDBJ whole genome shotgun (WGS) entry which is preliminary data.</text>
</comment>
<dbReference type="EMBL" id="VBSX01000005">
    <property type="protein sequence ID" value="TLQ20423.1"/>
    <property type="molecule type" value="Genomic_DNA"/>
</dbReference>
<keyword evidence="4 5" id="KW-0472">Membrane</keyword>
<dbReference type="RefSeq" id="WP_008212544.1">
    <property type="nucleotide sequence ID" value="NZ_CABMOW010000070.1"/>
</dbReference>
<evidence type="ECO:0000256" key="3">
    <source>
        <dbReference type="ARBA" id="ARBA00022989"/>
    </source>
</evidence>
<reference evidence="6 7" key="1">
    <citation type="submission" date="2019-05" db="EMBL/GenBank/DDBJ databases">
        <title>The metagenome of a microbial culture collection derived from dairy environment covers the genomic content of the human microbiome.</title>
        <authorList>
            <person name="Roder T."/>
            <person name="Wuthrich D."/>
            <person name="Sattari Z."/>
            <person name="Von Ah U."/>
            <person name="Bar C."/>
            <person name="Ronchi F."/>
            <person name="Macpherson A.J."/>
            <person name="Ganal-Vonarburg S.C."/>
            <person name="Bruggmann R."/>
            <person name="Vergeres G."/>
        </authorList>
    </citation>
    <scope>NUCLEOTIDE SEQUENCE [LARGE SCALE GENOMIC DNA]</scope>
    <source>
        <strain evidence="6 7">FAM 1079</strain>
    </source>
</reference>